<accession>A0ABS2CH06</accession>
<keyword evidence="1" id="KW-0472">Membrane</keyword>
<reference evidence="3" key="1">
    <citation type="submission" date="2021-02" db="EMBL/GenBank/DDBJ databases">
        <title>Phycicoccus sp. MQZ13P-5T, whole genome shotgun sequence.</title>
        <authorList>
            <person name="Tuo L."/>
        </authorList>
    </citation>
    <scope>NUCLEOTIDE SEQUENCE</scope>
    <source>
        <strain evidence="3">MQZ13P-5</strain>
    </source>
</reference>
<dbReference type="InterPro" id="IPR006976">
    <property type="entry name" value="VanZ-like"/>
</dbReference>
<dbReference type="Pfam" id="PF04892">
    <property type="entry name" value="VanZ"/>
    <property type="match status" value="1"/>
</dbReference>
<protein>
    <submittedName>
        <fullName evidence="3">VanZ family protein</fullName>
    </submittedName>
</protein>
<evidence type="ECO:0000259" key="2">
    <source>
        <dbReference type="Pfam" id="PF04892"/>
    </source>
</evidence>
<dbReference type="EMBL" id="JAFDVD010000003">
    <property type="protein sequence ID" value="MBM6399149.1"/>
    <property type="molecule type" value="Genomic_DNA"/>
</dbReference>
<feature type="domain" description="VanZ-like" evidence="2">
    <location>
        <begin position="53"/>
        <end position="126"/>
    </location>
</feature>
<proteinExistence type="predicted"/>
<sequence>MLRRVATVLALVFAVLLGGVLLWPDGSLVNRAVVEVYVVLLHAGVPSSVRPEHYAAALNVLAFVPLGWLGVAWLRRRVPVVVLALGGLSAAVEAVQLLPVLHREATLLDVACNTAGALLGALAGSLVREQPTGEELVDEGRDVGGDHLG</sequence>
<feature type="transmembrane region" description="Helical" evidence="1">
    <location>
        <begin position="55"/>
        <end position="74"/>
    </location>
</feature>
<gene>
    <name evidence="3" type="ORF">JQN70_01985</name>
</gene>
<feature type="transmembrane region" description="Helical" evidence="1">
    <location>
        <begin position="81"/>
        <end position="101"/>
    </location>
</feature>
<keyword evidence="1" id="KW-0812">Transmembrane</keyword>
<keyword evidence="4" id="KW-1185">Reference proteome</keyword>
<comment type="caution">
    <text evidence="3">The sequence shown here is derived from an EMBL/GenBank/DDBJ whole genome shotgun (WGS) entry which is preliminary data.</text>
</comment>
<evidence type="ECO:0000313" key="4">
    <source>
        <dbReference type="Proteomes" id="UP001430172"/>
    </source>
</evidence>
<evidence type="ECO:0000313" key="3">
    <source>
        <dbReference type="EMBL" id="MBM6399149.1"/>
    </source>
</evidence>
<dbReference type="RefSeq" id="WP_204129623.1">
    <property type="nucleotide sequence ID" value="NZ_JAFDVD010000003.1"/>
</dbReference>
<name>A0ABS2CH06_9MICO</name>
<keyword evidence="1" id="KW-1133">Transmembrane helix</keyword>
<dbReference type="Proteomes" id="UP001430172">
    <property type="component" value="Unassembled WGS sequence"/>
</dbReference>
<organism evidence="3 4">
    <name type="scientific">Phycicoccus sonneratiae</name>
    <dbReference type="NCBI Taxonomy" id="2807628"/>
    <lineage>
        <taxon>Bacteria</taxon>
        <taxon>Bacillati</taxon>
        <taxon>Actinomycetota</taxon>
        <taxon>Actinomycetes</taxon>
        <taxon>Micrococcales</taxon>
        <taxon>Intrasporangiaceae</taxon>
        <taxon>Phycicoccus</taxon>
    </lineage>
</organism>
<evidence type="ECO:0000256" key="1">
    <source>
        <dbReference type="SAM" id="Phobius"/>
    </source>
</evidence>